<dbReference type="GO" id="GO:0003723">
    <property type="term" value="F:RNA binding"/>
    <property type="evidence" value="ECO:0007669"/>
    <property type="project" value="UniProtKB-KW"/>
</dbReference>
<evidence type="ECO:0000256" key="1">
    <source>
        <dbReference type="ARBA" id="ARBA00004123"/>
    </source>
</evidence>
<evidence type="ECO:0000256" key="12">
    <source>
        <dbReference type="SAM" id="MobiDB-lite"/>
    </source>
</evidence>
<dbReference type="eggNOG" id="KOG0332">
    <property type="taxonomic scope" value="Eukaryota"/>
</dbReference>
<dbReference type="GO" id="GO:0005524">
    <property type="term" value="F:ATP binding"/>
    <property type="evidence" value="ECO:0007669"/>
    <property type="project" value="UniProtKB-KW"/>
</dbReference>
<feature type="domain" description="Helicase C-terminal" evidence="14">
    <location>
        <begin position="317"/>
        <end position="484"/>
    </location>
</feature>
<dbReference type="EC" id="3.6.4.13" evidence="3"/>
<dbReference type="HOGENOM" id="CLU_003041_1_0_1"/>
<dbReference type="Pfam" id="PF00271">
    <property type="entry name" value="Helicase_C"/>
    <property type="match status" value="1"/>
</dbReference>
<evidence type="ECO:0000259" key="13">
    <source>
        <dbReference type="PROSITE" id="PS51192"/>
    </source>
</evidence>
<dbReference type="Proteomes" id="UP000001074">
    <property type="component" value="Unassembled WGS sequence"/>
</dbReference>
<dbReference type="SMART" id="SM00487">
    <property type="entry name" value="DEXDc"/>
    <property type="match status" value="1"/>
</dbReference>
<dbReference type="GO" id="GO:0005737">
    <property type="term" value="C:cytoplasm"/>
    <property type="evidence" value="ECO:0007669"/>
    <property type="project" value="UniProtKB-SubCell"/>
</dbReference>
<dbReference type="EMBL" id="AAPE02043719">
    <property type="status" value="NOT_ANNOTATED_CDS"/>
    <property type="molecule type" value="Genomic_DNA"/>
</dbReference>
<dbReference type="AlphaFoldDB" id="G1PC06"/>
<gene>
    <name evidence="15" type="primary">DDX25</name>
</gene>
<keyword evidence="8" id="KW-0067">ATP-binding</keyword>
<evidence type="ECO:0000256" key="3">
    <source>
        <dbReference type="ARBA" id="ARBA00012552"/>
    </source>
</evidence>
<dbReference type="Gene3D" id="6.10.250.2170">
    <property type="match status" value="1"/>
</dbReference>
<comment type="subcellular location">
    <subcellularLocation>
        <location evidence="2">Cytoplasm</location>
    </subcellularLocation>
    <subcellularLocation>
        <location evidence="1">Nucleus</location>
    </subcellularLocation>
</comment>
<dbReference type="FunCoup" id="G1PC06">
    <property type="interactions" value="1830"/>
</dbReference>
<evidence type="ECO:0000256" key="7">
    <source>
        <dbReference type="ARBA" id="ARBA00022806"/>
    </source>
</evidence>
<feature type="domain" description="Helicase ATP-binding" evidence="13">
    <location>
        <begin position="223"/>
        <end position="306"/>
    </location>
</feature>
<dbReference type="EMBL" id="AAPE02043720">
    <property type="status" value="NOT_ANNOTATED_CDS"/>
    <property type="molecule type" value="Genomic_DNA"/>
</dbReference>
<comment type="catalytic activity">
    <reaction evidence="11">
        <text>ATP + H2O = ADP + phosphate + H(+)</text>
        <dbReference type="Rhea" id="RHEA:13065"/>
        <dbReference type="ChEBI" id="CHEBI:15377"/>
        <dbReference type="ChEBI" id="CHEBI:15378"/>
        <dbReference type="ChEBI" id="CHEBI:30616"/>
        <dbReference type="ChEBI" id="CHEBI:43474"/>
        <dbReference type="ChEBI" id="CHEBI:456216"/>
        <dbReference type="EC" id="3.6.4.13"/>
    </reaction>
</comment>
<dbReference type="PROSITE" id="PS51194">
    <property type="entry name" value="HELICASE_CTER"/>
    <property type="match status" value="1"/>
</dbReference>
<evidence type="ECO:0000256" key="11">
    <source>
        <dbReference type="ARBA" id="ARBA00047984"/>
    </source>
</evidence>
<evidence type="ECO:0000256" key="2">
    <source>
        <dbReference type="ARBA" id="ARBA00004496"/>
    </source>
</evidence>
<dbReference type="InterPro" id="IPR014001">
    <property type="entry name" value="Helicase_ATP-bd"/>
</dbReference>
<dbReference type="STRING" id="59463.ENSMLUP00000007927"/>
<keyword evidence="4" id="KW-0963">Cytoplasm</keyword>
<dbReference type="Pfam" id="PF00270">
    <property type="entry name" value="DEAD"/>
    <property type="match status" value="1"/>
</dbReference>
<dbReference type="Ensembl" id="ENSMLUT00000008698.2">
    <property type="protein sequence ID" value="ENSMLUP00000007927.2"/>
    <property type="gene ID" value="ENSMLUG00000008700.2"/>
</dbReference>
<dbReference type="EMBL" id="AAPE02043721">
    <property type="status" value="NOT_ANNOTATED_CDS"/>
    <property type="molecule type" value="Genomic_DNA"/>
</dbReference>
<organism evidence="15 16">
    <name type="scientific">Myotis lucifugus</name>
    <name type="common">Little brown bat</name>
    <dbReference type="NCBI Taxonomy" id="59463"/>
    <lineage>
        <taxon>Eukaryota</taxon>
        <taxon>Metazoa</taxon>
        <taxon>Chordata</taxon>
        <taxon>Craniata</taxon>
        <taxon>Vertebrata</taxon>
        <taxon>Euteleostomi</taxon>
        <taxon>Mammalia</taxon>
        <taxon>Eutheria</taxon>
        <taxon>Laurasiatheria</taxon>
        <taxon>Chiroptera</taxon>
        <taxon>Yangochiroptera</taxon>
        <taxon>Vespertilionidae</taxon>
        <taxon>Myotis</taxon>
    </lineage>
</organism>
<sequence length="489" mass="54902">RSGNLGGGGGGGAETGGVPAHFSNLIHPRKNLRGVKNTTVPNLDDSMNNTEEDEVDVAFVVDLASSSLLNKLIRQSLVESSHRVEVLQKDPSSPLYSVKTFEELRLRTFLMVKHFHLAVLRETGICQLALSPESTANPHPRTLVATVSASCRRTRLHFLFSDAHLLGAGQLLLFNFFIRVLHGIVIAVKLGNVFKNSGHFESTVTSGLALGQPFPRSVDITQQIIIGTPGTVLDWYFKRKLIDLSKIRVFVLDEADVMIATQGFSDQSIRIQRALSSECQMLLFSATFEDSVWQFAGRIIPDPNVIKLRKEELTLNNIRQYYVLCESRKDKYQALCNIYGGITIGQAIIFCQTRRNAKWLTVEMMQDGHQVSLLSGELTVDQRASIIQRFRDGKEKVLITTNVCARGIDVKQVTIVVNFDLPVNQLEEPEYETYLHRIGRTGRFGKKGLAFNMIEVDKLPLLMKIQDHFNSSIKQLNPEDMDEIEKIDY</sequence>
<dbReference type="GO" id="GO:0005634">
    <property type="term" value="C:nucleus"/>
    <property type="evidence" value="ECO:0007669"/>
    <property type="project" value="UniProtKB-SubCell"/>
</dbReference>
<reference evidence="15 16" key="1">
    <citation type="journal article" date="2011" name="Nature">
        <title>A high-resolution map of human evolutionary constraint using 29 mammals.</title>
        <authorList>
            <person name="Lindblad-Toh K."/>
            <person name="Garber M."/>
            <person name="Zuk O."/>
            <person name="Lin M.F."/>
            <person name="Parker B.J."/>
            <person name="Washietl S."/>
            <person name="Kheradpour P."/>
            <person name="Ernst J."/>
            <person name="Jordan G."/>
            <person name="Mauceli E."/>
            <person name="Ward L.D."/>
            <person name="Lowe C.B."/>
            <person name="Holloway A.K."/>
            <person name="Clamp M."/>
            <person name="Gnerre S."/>
            <person name="Alfoldi J."/>
            <person name="Beal K."/>
            <person name="Chang J."/>
            <person name="Clawson H."/>
            <person name="Cuff J."/>
            <person name="Di Palma F."/>
            <person name="Fitzgerald S."/>
            <person name="Flicek P."/>
            <person name="Guttman M."/>
            <person name="Hubisz M.J."/>
            <person name="Jaffe D.B."/>
            <person name="Jungreis I."/>
            <person name="Kent W.J."/>
            <person name="Kostka D."/>
            <person name="Lara M."/>
            <person name="Martins A.L."/>
            <person name="Massingham T."/>
            <person name="Moltke I."/>
            <person name="Raney B.J."/>
            <person name="Rasmussen M.D."/>
            <person name="Robinson J."/>
            <person name="Stark A."/>
            <person name="Vilella A.J."/>
            <person name="Wen J."/>
            <person name="Xie X."/>
            <person name="Zody M.C."/>
            <person name="Baldwin J."/>
            <person name="Bloom T."/>
            <person name="Chin C.W."/>
            <person name="Heiman D."/>
            <person name="Nicol R."/>
            <person name="Nusbaum C."/>
            <person name="Young S."/>
            <person name="Wilkinson J."/>
            <person name="Worley K.C."/>
            <person name="Kovar C.L."/>
            <person name="Muzny D.M."/>
            <person name="Gibbs R.A."/>
            <person name="Cree A."/>
            <person name="Dihn H.H."/>
            <person name="Fowler G."/>
            <person name="Jhangiani S."/>
            <person name="Joshi V."/>
            <person name="Lee S."/>
            <person name="Lewis L.R."/>
            <person name="Nazareth L.V."/>
            <person name="Okwuonu G."/>
            <person name="Santibanez J."/>
            <person name="Warren W.C."/>
            <person name="Mardis E.R."/>
            <person name="Weinstock G.M."/>
            <person name="Wilson R.K."/>
            <person name="Delehaunty K."/>
            <person name="Dooling D."/>
            <person name="Fronik C."/>
            <person name="Fulton L."/>
            <person name="Fulton B."/>
            <person name="Graves T."/>
            <person name="Minx P."/>
            <person name="Sodergren E."/>
            <person name="Birney E."/>
            <person name="Margulies E.H."/>
            <person name="Herrero J."/>
            <person name="Green E.D."/>
            <person name="Haussler D."/>
            <person name="Siepel A."/>
            <person name="Goldman N."/>
            <person name="Pollard K.S."/>
            <person name="Pedersen J.S."/>
            <person name="Lander E.S."/>
            <person name="Kellis M."/>
        </authorList>
    </citation>
    <scope>NUCLEOTIDE SEQUENCE [LARGE SCALE GENOMIC DNA]</scope>
</reference>
<dbReference type="InterPro" id="IPR011545">
    <property type="entry name" value="DEAD/DEAH_box_helicase_dom"/>
</dbReference>
<dbReference type="SMART" id="SM00490">
    <property type="entry name" value="HELICc"/>
    <property type="match status" value="1"/>
</dbReference>
<dbReference type="Gene3D" id="3.40.50.300">
    <property type="entry name" value="P-loop containing nucleotide triphosphate hydrolases"/>
    <property type="match status" value="2"/>
</dbReference>
<keyword evidence="16" id="KW-1185">Reference proteome</keyword>
<evidence type="ECO:0000313" key="15">
    <source>
        <dbReference type="Ensembl" id="ENSMLUP00000007927.2"/>
    </source>
</evidence>
<reference evidence="15" key="3">
    <citation type="submission" date="2025-09" db="UniProtKB">
        <authorList>
            <consortium name="Ensembl"/>
        </authorList>
    </citation>
    <scope>IDENTIFICATION</scope>
</reference>
<keyword evidence="9" id="KW-0694">RNA-binding</keyword>
<dbReference type="GeneTree" id="ENSGT00940000159712"/>
<dbReference type="PROSITE" id="PS51192">
    <property type="entry name" value="HELICASE_ATP_BIND_1"/>
    <property type="match status" value="1"/>
</dbReference>
<dbReference type="InterPro" id="IPR027417">
    <property type="entry name" value="P-loop_NTPase"/>
</dbReference>
<dbReference type="OMA" id="IPSDNMN"/>
<keyword evidence="7" id="KW-0347">Helicase</keyword>
<dbReference type="GO" id="GO:0016787">
    <property type="term" value="F:hydrolase activity"/>
    <property type="evidence" value="ECO:0007669"/>
    <property type="project" value="UniProtKB-KW"/>
</dbReference>
<accession>G1PC06</accession>
<protein>
    <recommendedName>
        <fullName evidence="3">RNA helicase</fullName>
        <ecNumber evidence="3">3.6.4.13</ecNumber>
    </recommendedName>
</protein>
<dbReference type="SUPFAM" id="SSF52540">
    <property type="entry name" value="P-loop containing nucleoside triphosphate hydrolases"/>
    <property type="match status" value="1"/>
</dbReference>
<feature type="region of interest" description="Disordered" evidence="12">
    <location>
        <begin position="1"/>
        <end position="20"/>
    </location>
</feature>
<dbReference type="InterPro" id="IPR001650">
    <property type="entry name" value="Helicase_C-like"/>
</dbReference>
<evidence type="ECO:0000256" key="4">
    <source>
        <dbReference type="ARBA" id="ARBA00022490"/>
    </source>
</evidence>
<dbReference type="GO" id="GO:0003724">
    <property type="term" value="F:RNA helicase activity"/>
    <property type="evidence" value="ECO:0007669"/>
    <property type="project" value="UniProtKB-EC"/>
</dbReference>
<evidence type="ECO:0000256" key="9">
    <source>
        <dbReference type="ARBA" id="ARBA00022884"/>
    </source>
</evidence>
<feature type="compositionally biased region" description="Gly residues" evidence="12">
    <location>
        <begin position="1"/>
        <end position="15"/>
    </location>
</feature>
<dbReference type="FunFam" id="3.40.50.300:FF:000318">
    <property type="entry name" value="ATP-dependent RNA helicase DDX19B"/>
    <property type="match status" value="1"/>
</dbReference>
<keyword evidence="6" id="KW-0378">Hydrolase</keyword>
<dbReference type="InParanoid" id="G1PC06"/>
<evidence type="ECO:0000313" key="16">
    <source>
        <dbReference type="Proteomes" id="UP000001074"/>
    </source>
</evidence>
<evidence type="ECO:0000256" key="6">
    <source>
        <dbReference type="ARBA" id="ARBA00022801"/>
    </source>
</evidence>
<evidence type="ECO:0000256" key="10">
    <source>
        <dbReference type="ARBA" id="ARBA00023242"/>
    </source>
</evidence>
<keyword evidence="10" id="KW-0539">Nucleus</keyword>
<evidence type="ECO:0000256" key="8">
    <source>
        <dbReference type="ARBA" id="ARBA00022840"/>
    </source>
</evidence>
<dbReference type="PANTHER" id="PTHR47958">
    <property type="entry name" value="ATP-DEPENDENT RNA HELICASE DBP3"/>
    <property type="match status" value="1"/>
</dbReference>
<evidence type="ECO:0000256" key="5">
    <source>
        <dbReference type="ARBA" id="ARBA00022741"/>
    </source>
</evidence>
<dbReference type="CDD" id="cd18787">
    <property type="entry name" value="SF2_C_DEAD"/>
    <property type="match status" value="1"/>
</dbReference>
<keyword evidence="5" id="KW-0547">Nucleotide-binding</keyword>
<reference evidence="15" key="2">
    <citation type="submission" date="2025-08" db="UniProtKB">
        <authorList>
            <consortium name="Ensembl"/>
        </authorList>
    </citation>
    <scope>IDENTIFICATION</scope>
</reference>
<name>G1PC06_MYOLU</name>
<proteinExistence type="predicted"/>
<evidence type="ECO:0000259" key="14">
    <source>
        <dbReference type="PROSITE" id="PS51194"/>
    </source>
</evidence>